<dbReference type="Gene3D" id="3.30.450.40">
    <property type="match status" value="1"/>
</dbReference>
<name>A0ABX1DPF2_9HYPH</name>
<dbReference type="SUPFAM" id="SSF55874">
    <property type="entry name" value="ATPase domain of HSP90 chaperone/DNA topoisomerase II/histidine kinase"/>
    <property type="match status" value="1"/>
</dbReference>
<organism evidence="5 6">
    <name type="scientific">Brucella haematophila</name>
    <dbReference type="NCBI Taxonomy" id="419474"/>
    <lineage>
        <taxon>Bacteria</taxon>
        <taxon>Pseudomonadati</taxon>
        <taxon>Pseudomonadota</taxon>
        <taxon>Alphaproteobacteria</taxon>
        <taxon>Hyphomicrobiales</taxon>
        <taxon>Brucellaceae</taxon>
        <taxon>Brucella/Ochrobactrum group</taxon>
        <taxon>Brucella</taxon>
    </lineage>
</organism>
<dbReference type="CDD" id="cd16917">
    <property type="entry name" value="HATPase_UhpB-NarQ-NarX-like"/>
    <property type="match status" value="1"/>
</dbReference>
<evidence type="ECO:0000256" key="3">
    <source>
        <dbReference type="ARBA" id="ARBA00023012"/>
    </source>
</evidence>
<dbReference type="GO" id="GO:0016301">
    <property type="term" value="F:kinase activity"/>
    <property type="evidence" value="ECO:0007669"/>
    <property type="project" value="UniProtKB-KW"/>
</dbReference>
<evidence type="ECO:0000313" key="5">
    <source>
        <dbReference type="EMBL" id="NKC03955.1"/>
    </source>
</evidence>
<dbReference type="Proteomes" id="UP000704467">
    <property type="component" value="Unassembled WGS sequence"/>
</dbReference>
<evidence type="ECO:0000256" key="2">
    <source>
        <dbReference type="ARBA" id="ARBA00022777"/>
    </source>
</evidence>
<evidence type="ECO:0000256" key="1">
    <source>
        <dbReference type="ARBA" id="ARBA00022679"/>
    </source>
</evidence>
<protein>
    <submittedName>
        <fullName evidence="5">GAF domain-containing sensor histidine kinase</fullName>
    </submittedName>
</protein>
<dbReference type="Gene3D" id="3.30.565.10">
    <property type="entry name" value="Histidine kinase-like ATPase, C-terminal domain"/>
    <property type="match status" value="1"/>
</dbReference>
<comment type="caution">
    <text evidence="5">The sequence shown here is derived from an EMBL/GenBank/DDBJ whole genome shotgun (WGS) entry which is preliminary data.</text>
</comment>
<keyword evidence="2 5" id="KW-0418">Kinase</keyword>
<dbReference type="Pfam" id="PF02518">
    <property type="entry name" value="HATPase_c"/>
    <property type="match status" value="1"/>
</dbReference>
<dbReference type="PANTHER" id="PTHR24421">
    <property type="entry name" value="NITRATE/NITRITE SENSOR PROTEIN NARX-RELATED"/>
    <property type="match status" value="1"/>
</dbReference>
<dbReference type="InterPro" id="IPR050482">
    <property type="entry name" value="Sensor_HK_TwoCompSys"/>
</dbReference>
<sequence length="453" mass="50075">MRLEEKRLAELAPRQQDSKHDHRQAESLLDHYLNISRLLAGQLDFDSIIQAVAAEIACILPYDHLDVCIKMLDGKFHIAYEAGIATAWSRNPPALLSGSPIRTLLSGEAGYLLTDDARTDPRFHFEGSFSSPIIEHDLKGRVHVPLKAQGDIIGALSCSSLTPACYSMRDVENGQSIADLLAPYFFAIRAAEQAKRSAIVETEARAREEGLRSGALKLTEALETERHRIGMDLHDQTLADLTRLARHVERLTRAPDLSGEQLEPLFRGLQHCMRDLRQIIEEAKPSILQLFGFVQATENHLDRSVRDSDAAIEWTLDDQSDGMADRLEETVATSLFRIVQEAINNVIRHAHASELRVKLSDRSGRLLVEVIDNGIGTDRPAQRPGSVSELTPELTPELTLGHGIDNMRTRARLISAGFAIRKNATGPGTSVTVLLPPEMCKPMNGESDAGSDR</sequence>
<dbReference type="InterPro" id="IPR036890">
    <property type="entry name" value="HATPase_C_sf"/>
</dbReference>
<gene>
    <name evidence="5" type="ORF">HED55_13940</name>
</gene>
<dbReference type="InterPro" id="IPR029016">
    <property type="entry name" value="GAF-like_dom_sf"/>
</dbReference>
<keyword evidence="1" id="KW-0808">Transferase</keyword>
<dbReference type="SUPFAM" id="SSF55781">
    <property type="entry name" value="GAF domain-like"/>
    <property type="match status" value="1"/>
</dbReference>
<feature type="domain" description="Histidine kinase/HSP90-like ATPase" evidence="4">
    <location>
        <begin position="332"/>
        <end position="437"/>
    </location>
</feature>
<keyword evidence="3" id="KW-0902">Two-component regulatory system</keyword>
<accession>A0ABX1DPF2</accession>
<dbReference type="EMBL" id="JAAVLN010000002">
    <property type="protein sequence ID" value="NKC03955.1"/>
    <property type="molecule type" value="Genomic_DNA"/>
</dbReference>
<dbReference type="InterPro" id="IPR003594">
    <property type="entry name" value="HATPase_dom"/>
</dbReference>
<evidence type="ECO:0000259" key="4">
    <source>
        <dbReference type="Pfam" id="PF02518"/>
    </source>
</evidence>
<proteinExistence type="predicted"/>
<keyword evidence="6" id="KW-1185">Reference proteome</keyword>
<reference evidence="5 6" key="1">
    <citation type="submission" date="2020-03" db="EMBL/GenBank/DDBJ databases">
        <title>Whole genome sequencing of clinical and environmental type strains of Ochrobactrum.</title>
        <authorList>
            <person name="Dharne M."/>
        </authorList>
    </citation>
    <scope>NUCLEOTIDE SEQUENCE [LARGE SCALE GENOMIC DNA]</scope>
    <source>
        <strain evidence="5 6">CIP 109452</strain>
    </source>
</reference>
<evidence type="ECO:0000313" key="6">
    <source>
        <dbReference type="Proteomes" id="UP000704467"/>
    </source>
</evidence>